<evidence type="ECO:0000313" key="1">
    <source>
        <dbReference type="EMBL" id="CAF1122797.1"/>
    </source>
</evidence>
<accession>A0A814QQA0</accession>
<protein>
    <submittedName>
        <fullName evidence="1">Uncharacterized protein</fullName>
    </submittedName>
</protein>
<proteinExistence type="predicted"/>
<organism evidence="1 2">
    <name type="scientific">Rotaria sordida</name>
    <dbReference type="NCBI Taxonomy" id="392033"/>
    <lineage>
        <taxon>Eukaryota</taxon>
        <taxon>Metazoa</taxon>
        <taxon>Spiralia</taxon>
        <taxon>Gnathifera</taxon>
        <taxon>Rotifera</taxon>
        <taxon>Eurotatoria</taxon>
        <taxon>Bdelloidea</taxon>
        <taxon>Philodinida</taxon>
        <taxon>Philodinidae</taxon>
        <taxon>Rotaria</taxon>
    </lineage>
</organism>
<dbReference type="EMBL" id="CAJNOL010000577">
    <property type="protein sequence ID" value="CAF1122797.1"/>
    <property type="molecule type" value="Genomic_DNA"/>
</dbReference>
<dbReference type="AlphaFoldDB" id="A0A814QQA0"/>
<comment type="caution">
    <text evidence="1">The sequence shown here is derived from an EMBL/GenBank/DDBJ whole genome shotgun (WGS) entry which is preliminary data.</text>
</comment>
<reference evidence="1" key="1">
    <citation type="submission" date="2021-02" db="EMBL/GenBank/DDBJ databases">
        <authorList>
            <person name="Nowell W R."/>
        </authorList>
    </citation>
    <scope>NUCLEOTIDE SEQUENCE</scope>
</reference>
<sequence>MTTLDVIRNYTQQNSSQYALPKSSCSVFDYEENWTVEVRTRDESPLIKAYFIKMGLNLVGKKEDIVTEFHLMPNVDFLITMIYDIKTKTILRTQLRSFMANDLVMLCMNPYTSELTNEKLLLKTPDSWVVKDVQAVYDESTRQILLMIHHKEVLTLEDKYWIMLVEFHTMQIKDKKQDTPIQEFETWKLFTL</sequence>
<dbReference type="Proteomes" id="UP000663870">
    <property type="component" value="Unassembled WGS sequence"/>
</dbReference>
<gene>
    <name evidence="1" type="ORF">JXQ802_LOCUS20297</name>
</gene>
<keyword evidence="2" id="KW-1185">Reference proteome</keyword>
<name>A0A814QQA0_9BILA</name>
<evidence type="ECO:0000313" key="2">
    <source>
        <dbReference type="Proteomes" id="UP000663870"/>
    </source>
</evidence>